<dbReference type="InterPro" id="IPR003439">
    <property type="entry name" value="ABC_transporter-like_ATP-bd"/>
</dbReference>
<accession>A0ABQ2N3H8</accession>
<comment type="caution">
    <text evidence="4">The sequence shown here is derived from an EMBL/GenBank/DDBJ whole genome shotgun (WGS) entry which is preliminary data.</text>
</comment>
<dbReference type="Pfam" id="PF00005">
    <property type="entry name" value="ABC_tran"/>
    <property type="match status" value="1"/>
</dbReference>
<dbReference type="SMART" id="SM00382">
    <property type="entry name" value="AAA"/>
    <property type="match status" value="1"/>
</dbReference>
<proteinExistence type="predicted"/>
<dbReference type="Proteomes" id="UP000638043">
    <property type="component" value="Unassembled WGS sequence"/>
</dbReference>
<dbReference type="PROSITE" id="PS50893">
    <property type="entry name" value="ABC_TRANSPORTER_2"/>
    <property type="match status" value="1"/>
</dbReference>
<dbReference type="GO" id="GO:0005524">
    <property type="term" value="F:ATP binding"/>
    <property type="evidence" value="ECO:0007669"/>
    <property type="project" value="UniProtKB-KW"/>
</dbReference>
<organism evidence="4 5">
    <name type="scientific">Microbacterium nanhaiense</name>
    <dbReference type="NCBI Taxonomy" id="1301026"/>
    <lineage>
        <taxon>Bacteria</taxon>
        <taxon>Bacillati</taxon>
        <taxon>Actinomycetota</taxon>
        <taxon>Actinomycetes</taxon>
        <taxon>Micrococcales</taxon>
        <taxon>Microbacteriaceae</taxon>
        <taxon>Microbacterium</taxon>
    </lineage>
</organism>
<name>A0ABQ2N3H8_9MICO</name>
<evidence type="ECO:0000256" key="2">
    <source>
        <dbReference type="ARBA" id="ARBA00022840"/>
    </source>
</evidence>
<dbReference type="SUPFAM" id="SSF52540">
    <property type="entry name" value="P-loop containing nucleoside triphosphate hydrolases"/>
    <property type="match status" value="1"/>
</dbReference>
<protein>
    <submittedName>
        <fullName evidence="4">Multidrug ABC transporter ATP-binding protein</fullName>
    </submittedName>
</protein>
<evidence type="ECO:0000313" key="5">
    <source>
        <dbReference type="Proteomes" id="UP000638043"/>
    </source>
</evidence>
<dbReference type="PROSITE" id="PS00211">
    <property type="entry name" value="ABC_TRANSPORTER_1"/>
    <property type="match status" value="1"/>
</dbReference>
<evidence type="ECO:0000259" key="3">
    <source>
        <dbReference type="PROSITE" id="PS50893"/>
    </source>
</evidence>
<dbReference type="PANTHER" id="PTHR43158">
    <property type="entry name" value="SKFA PEPTIDE EXPORT ATP-BINDING PROTEIN SKFE"/>
    <property type="match status" value="1"/>
</dbReference>
<sequence>MSAVEVTRASWIVDGAEILAETSFSVADGTATALVGPNGSGKTTLLRMVCGRLSPSRGSVTVFGRVPDDRDAGFRADLSELLGAPGYYGDLTLGDHLDFLGRLWDVADTHAELERLGALHLSTRYIDEMSSGQRQLAFLALALTRPSRLLVLDEPEQRLDAAYRVALGEILAARRDEGAAIVIATHDDALRDRIADHVVALEEGA</sequence>
<dbReference type="InterPro" id="IPR003593">
    <property type="entry name" value="AAA+_ATPase"/>
</dbReference>
<evidence type="ECO:0000256" key="1">
    <source>
        <dbReference type="ARBA" id="ARBA00022741"/>
    </source>
</evidence>
<keyword evidence="1" id="KW-0547">Nucleotide-binding</keyword>
<dbReference type="InterPro" id="IPR017871">
    <property type="entry name" value="ABC_transporter-like_CS"/>
</dbReference>
<feature type="domain" description="ABC transporter" evidence="3">
    <location>
        <begin position="1"/>
        <end position="205"/>
    </location>
</feature>
<dbReference type="RefSeq" id="WP_188702731.1">
    <property type="nucleotide sequence ID" value="NZ_BMMQ01000010.1"/>
</dbReference>
<dbReference type="Gene3D" id="3.40.50.300">
    <property type="entry name" value="P-loop containing nucleotide triphosphate hydrolases"/>
    <property type="match status" value="1"/>
</dbReference>
<keyword evidence="5" id="KW-1185">Reference proteome</keyword>
<evidence type="ECO:0000313" key="4">
    <source>
        <dbReference type="EMBL" id="GGO66733.1"/>
    </source>
</evidence>
<gene>
    <name evidence="4" type="ORF">GCM10010910_26840</name>
</gene>
<dbReference type="InterPro" id="IPR027417">
    <property type="entry name" value="P-loop_NTPase"/>
</dbReference>
<dbReference type="EMBL" id="BMMQ01000010">
    <property type="protein sequence ID" value="GGO66733.1"/>
    <property type="molecule type" value="Genomic_DNA"/>
</dbReference>
<dbReference type="PANTHER" id="PTHR43158:SF2">
    <property type="entry name" value="SKFA PEPTIDE EXPORT ATP-BINDING PROTEIN SKFE"/>
    <property type="match status" value="1"/>
</dbReference>
<keyword evidence="2 4" id="KW-0067">ATP-binding</keyword>
<reference evidence="5" key="1">
    <citation type="journal article" date="2019" name="Int. J. Syst. Evol. Microbiol.">
        <title>The Global Catalogue of Microorganisms (GCM) 10K type strain sequencing project: providing services to taxonomists for standard genome sequencing and annotation.</title>
        <authorList>
            <consortium name="The Broad Institute Genomics Platform"/>
            <consortium name="The Broad Institute Genome Sequencing Center for Infectious Disease"/>
            <person name="Wu L."/>
            <person name="Ma J."/>
        </authorList>
    </citation>
    <scope>NUCLEOTIDE SEQUENCE [LARGE SCALE GENOMIC DNA]</scope>
    <source>
        <strain evidence="5">CGMCC 4.7181</strain>
    </source>
</reference>